<dbReference type="RefSeq" id="WP_183061879.1">
    <property type="nucleotide sequence ID" value="NZ_RBWV01000010.1"/>
</dbReference>
<accession>A0A420XSG2</accession>
<name>A0A420XSG2_9ACTN</name>
<protein>
    <submittedName>
        <fullName evidence="2">Uncharacterized protein</fullName>
    </submittedName>
</protein>
<evidence type="ECO:0000256" key="1">
    <source>
        <dbReference type="SAM" id="MobiDB-lite"/>
    </source>
</evidence>
<evidence type="ECO:0000313" key="2">
    <source>
        <dbReference type="EMBL" id="RKS77832.1"/>
    </source>
</evidence>
<dbReference type="EMBL" id="RBWV01000010">
    <property type="protein sequence ID" value="RKS77832.1"/>
    <property type="molecule type" value="Genomic_DNA"/>
</dbReference>
<comment type="caution">
    <text evidence="2">The sequence shown here is derived from an EMBL/GenBank/DDBJ whole genome shotgun (WGS) entry which is preliminary data.</text>
</comment>
<gene>
    <name evidence="2" type="ORF">CLV35_1530</name>
</gene>
<dbReference type="AlphaFoldDB" id="A0A420XSG2"/>
<reference evidence="2 3" key="1">
    <citation type="submission" date="2018-10" db="EMBL/GenBank/DDBJ databases">
        <title>Genomic Encyclopedia of Archaeal and Bacterial Type Strains, Phase II (KMG-II): from individual species to whole genera.</title>
        <authorList>
            <person name="Goeker M."/>
        </authorList>
    </citation>
    <scope>NUCLEOTIDE SEQUENCE [LARGE SCALE GENOMIC DNA]</scope>
    <source>
        <strain evidence="2 3">RP-AC37</strain>
    </source>
</reference>
<sequence length="160" mass="16406">MSRIRWRKDVTPDGVVTHTDPSGRVVIEKHTHHYGPWLVKDLALDERVGETEVSEAQAKRLAEDYLDRPRAVPGAPTAEPAATASSASPPETAAPGHAGTSDLAPGLLAVALELRAVAARVEALAKAPGGHGAGTVASVVADVAGVLAGPVARLAAGPRR</sequence>
<keyword evidence="3" id="KW-1185">Reference proteome</keyword>
<proteinExistence type="predicted"/>
<evidence type="ECO:0000313" key="3">
    <source>
        <dbReference type="Proteomes" id="UP000281955"/>
    </source>
</evidence>
<feature type="compositionally biased region" description="Low complexity" evidence="1">
    <location>
        <begin position="73"/>
        <end position="96"/>
    </location>
</feature>
<feature type="region of interest" description="Disordered" evidence="1">
    <location>
        <begin position="64"/>
        <end position="100"/>
    </location>
</feature>
<dbReference type="Proteomes" id="UP000281955">
    <property type="component" value="Unassembled WGS sequence"/>
</dbReference>
<organism evidence="2 3">
    <name type="scientific">Motilibacter peucedani</name>
    <dbReference type="NCBI Taxonomy" id="598650"/>
    <lineage>
        <taxon>Bacteria</taxon>
        <taxon>Bacillati</taxon>
        <taxon>Actinomycetota</taxon>
        <taxon>Actinomycetes</taxon>
        <taxon>Motilibacterales</taxon>
        <taxon>Motilibacteraceae</taxon>
        <taxon>Motilibacter</taxon>
    </lineage>
</organism>
<dbReference type="InParanoid" id="A0A420XSG2"/>